<dbReference type="InterPro" id="IPR010559">
    <property type="entry name" value="Sig_transdc_His_kin_internal"/>
</dbReference>
<reference evidence="3 4" key="1">
    <citation type="submission" date="2024-04" db="EMBL/GenBank/DDBJ databases">
        <title>Defined microbial consortia suppress multidrug-resistant proinflammatory Enterobacteriaceae via ecological control.</title>
        <authorList>
            <person name="Furuichi M."/>
            <person name="Kawaguchi T."/>
            <person name="Pust M."/>
            <person name="Yasuma K."/>
            <person name="Plichta D."/>
            <person name="Hasegawa N."/>
            <person name="Ohya T."/>
            <person name="Bhattarai S."/>
            <person name="Sasajima S."/>
            <person name="Aoto Y."/>
            <person name="Tuganbaev T."/>
            <person name="Yaginuma M."/>
            <person name="Ueda M."/>
            <person name="Okahashi N."/>
            <person name="Amafuji K."/>
            <person name="Kiridooshi Y."/>
            <person name="Sugita K."/>
            <person name="Strazar M."/>
            <person name="Skelly A."/>
            <person name="Suda W."/>
            <person name="Hattori M."/>
            <person name="Nakamoto N."/>
            <person name="Caballero S."/>
            <person name="Norman J."/>
            <person name="Olle B."/>
            <person name="Tanoue T."/>
            <person name="Arita M."/>
            <person name="Bucci V."/>
            <person name="Atarashi K."/>
            <person name="Xavier R."/>
            <person name="Honda K."/>
        </authorList>
    </citation>
    <scope>NUCLEOTIDE SEQUENCE [LARGE SCALE GENOMIC DNA]</scope>
    <source>
        <strain evidence="4">k34-0107-D12</strain>
    </source>
</reference>
<feature type="transmembrane region" description="Helical" evidence="1">
    <location>
        <begin position="269"/>
        <end position="290"/>
    </location>
</feature>
<dbReference type="RefSeq" id="WP_227210253.1">
    <property type="nucleotide sequence ID" value="NZ_BAABZQ010000001.1"/>
</dbReference>
<evidence type="ECO:0000313" key="3">
    <source>
        <dbReference type="EMBL" id="GAA6502090.1"/>
    </source>
</evidence>
<keyword evidence="3" id="KW-0418">Kinase</keyword>
<dbReference type="GO" id="GO:0016301">
    <property type="term" value="F:kinase activity"/>
    <property type="evidence" value="ECO:0007669"/>
    <property type="project" value="UniProtKB-KW"/>
</dbReference>
<evidence type="ECO:0000256" key="1">
    <source>
        <dbReference type="SAM" id="Phobius"/>
    </source>
</evidence>
<dbReference type="PANTHER" id="PTHR34220:SF7">
    <property type="entry name" value="SENSOR HISTIDINE KINASE YPDA"/>
    <property type="match status" value="1"/>
</dbReference>
<dbReference type="InterPro" id="IPR003660">
    <property type="entry name" value="HAMP_dom"/>
</dbReference>
<keyword evidence="1" id="KW-0472">Membrane</keyword>
<evidence type="ECO:0000259" key="2">
    <source>
        <dbReference type="PROSITE" id="PS50885"/>
    </source>
</evidence>
<keyword evidence="1" id="KW-0812">Transmembrane</keyword>
<gene>
    <name evidence="3" type="primary">yesM_6</name>
    <name evidence="3" type="ORF">K340107D12_49060</name>
</gene>
<comment type="caution">
    <text evidence="3">The sequence shown here is derived from an EMBL/GenBank/DDBJ whole genome shotgun (WGS) entry which is preliminary data.</text>
</comment>
<feature type="domain" description="HAMP" evidence="2">
    <location>
        <begin position="296"/>
        <end position="345"/>
    </location>
</feature>
<dbReference type="PROSITE" id="PS50885">
    <property type="entry name" value="HAMP"/>
    <property type="match status" value="1"/>
</dbReference>
<keyword evidence="3" id="KW-0808">Transferase</keyword>
<dbReference type="CDD" id="cd06225">
    <property type="entry name" value="HAMP"/>
    <property type="match status" value="1"/>
</dbReference>
<keyword evidence="4" id="KW-1185">Reference proteome</keyword>
<dbReference type="Proteomes" id="UP001600941">
    <property type="component" value="Unassembled WGS sequence"/>
</dbReference>
<evidence type="ECO:0000313" key="4">
    <source>
        <dbReference type="Proteomes" id="UP001600941"/>
    </source>
</evidence>
<organism evidence="3 4">
    <name type="scientific">Blautia parvula</name>
    <dbReference type="NCBI Taxonomy" id="2877527"/>
    <lineage>
        <taxon>Bacteria</taxon>
        <taxon>Bacillati</taxon>
        <taxon>Bacillota</taxon>
        <taxon>Clostridia</taxon>
        <taxon>Lachnospirales</taxon>
        <taxon>Lachnospiraceae</taxon>
        <taxon>Blautia</taxon>
    </lineage>
</organism>
<keyword evidence="1" id="KW-1133">Transmembrane helix</keyword>
<name>A0ABQ0BZW3_9FIRM</name>
<proteinExistence type="predicted"/>
<sequence>MHIMIRRIRKLKIEKRLRTFFFLASIVPVLILGICSAVRSYEEMKGMAVEYSAAMADISSGNMEQHFSKYISQIEAVEENETLLRQLSVYSSADWDEKKKTENEMRLLINSIFGQNQEVDTVEISSADGAKFYYPSPVTQKESPLLARTKASEGPLWSFIPKEIGTDRENYIVISKTMEPYGNIVLALKKDYAETLCQNAGAGKQWKTAIFDGSGVLVAGENAFDRMSGEKGNITSTDQGRMFTSGHVITAMQWKIVNGVPYSYLLGGVYQQTAVLVVLLAAGLLVVFFLSRIMTASITEPLGRLTRAMERDGWSELLTDGGRDEYHELIRGFNRMNERLGHMGNEVLQMELKESRLERIKKETELSALQKQINPHFLYNTLETIYWNGQYEGAEEISDVVIAVGNYFRTIISKGQEYTTVGQEAKSVENYLFLQNLRFGDRIKISWRIQEGIEDCQVMKLILQPVMEDMINEALEERAKEIQFYVEGKREEDRIRFFIGGVPQTTAQHFQEKQDLPGCDNVDQRLKLYFGEAYGIAIEESGINILVPIKEGDV</sequence>
<dbReference type="EMBL" id="BAABZQ010000001">
    <property type="protein sequence ID" value="GAA6502090.1"/>
    <property type="molecule type" value="Genomic_DNA"/>
</dbReference>
<accession>A0ABQ0BZW3</accession>
<protein>
    <submittedName>
        <fullName evidence="3">Two-component system sensor histidine kinase YesM</fullName>
    </submittedName>
</protein>
<dbReference type="Pfam" id="PF06580">
    <property type="entry name" value="His_kinase"/>
    <property type="match status" value="1"/>
</dbReference>
<dbReference type="Gene3D" id="6.10.340.10">
    <property type="match status" value="1"/>
</dbReference>
<dbReference type="InterPro" id="IPR050640">
    <property type="entry name" value="Bact_2-comp_sensor_kinase"/>
</dbReference>
<dbReference type="PANTHER" id="PTHR34220">
    <property type="entry name" value="SENSOR HISTIDINE KINASE YPDA"/>
    <property type="match status" value="1"/>
</dbReference>